<dbReference type="RefSeq" id="WP_065271057.1">
    <property type="nucleotide sequence ID" value="NZ_CP015124.1"/>
</dbReference>
<dbReference type="EMBL" id="CP015124">
    <property type="protein sequence ID" value="ANP36017.1"/>
    <property type="molecule type" value="Genomic_DNA"/>
</dbReference>
<evidence type="ECO:0000313" key="4">
    <source>
        <dbReference type="Proteomes" id="UP000092565"/>
    </source>
</evidence>
<sequence length="201" mass="20516">MKTTPILAAIVITGTAVAAFAHGNAKGIVRDRMESMEAMGDAVKAVTPMMRGERTYDAAAMRNTARIFQKHAGEALTDLFPKGSGGAPSEAKDAVWSDWDRFAALARQLEIYAEGLEGAAGNGLAGGGGMGAGSMMGDSSGMGSGSMMGNGSMMGSGTGMMGGSAGMMRAEDIAAMPADAAFAMTTRVCSACHSRFRAEDH</sequence>
<evidence type="ECO:0000313" key="3">
    <source>
        <dbReference type="EMBL" id="MDE4167778.1"/>
    </source>
</evidence>
<organism evidence="2 4">
    <name type="scientific">Phaeobacter gallaeciensis</name>
    <dbReference type="NCBI Taxonomy" id="60890"/>
    <lineage>
        <taxon>Bacteria</taxon>
        <taxon>Pseudomonadati</taxon>
        <taxon>Pseudomonadota</taxon>
        <taxon>Alphaproteobacteria</taxon>
        <taxon>Rhodobacterales</taxon>
        <taxon>Roseobacteraceae</taxon>
        <taxon>Phaeobacter</taxon>
    </lineage>
</organism>
<keyword evidence="1" id="KW-0732">Signal</keyword>
<dbReference type="GO" id="GO:0009055">
    <property type="term" value="F:electron transfer activity"/>
    <property type="evidence" value="ECO:0007669"/>
    <property type="project" value="InterPro"/>
</dbReference>
<dbReference type="GO" id="GO:0005506">
    <property type="term" value="F:iron ion binding"/>
    <property type="evidence" value="ECO:0007669"/>
    <property type="project" value="InterPro"/>
</dbReference>
<name>A0A1B0ZPC8_9RHOB</name>
<accession>A0A1B0ZPC8</accession>
<evidence type="ECO:0000313" key="2">
    <source>
        <dbReference type="EMBL" id="ANP36017.1"/>
    </source>
</evidence>
<keyword evidence="4" id="KW-1185">Reference proteome</keyword>
<feature type="signal peptide" evidence="1">
    <location>
        <begin position="1"/>
        <end position="18"/>
    </location>
</feature>
<dbReference type="Gene3D" id="1.20.120.10">
    <property type="entry name" value="Cytochrome c/b562"/>
    <property type="match status" value="1"/>
</dbReference>
<dbReference type="GO" id="GO:0022900">
    <property type="term" value="P:electron transport chain"/>
    <property type="evidence" value="ECO:0007669"/>
    <property type="project" value="InterPro"/>
</dbReference>
<evidence type="ECO:0000313" key="5">
    <source>
        <dbReference type="Proteomes" id="UP001218364"/>
    </source>
</evidence>
<gene>
    <name evidence="2" type="ORF">JL2886_01096</name>
    <name evidence="3" type="ORF">PXK24_18945</name>
</gene>
<dbReference type="InterPro" id="IPR002321">
    <property type="entry name" value="Cyt_c_II"/>
</dbReference>
<reference evidence="2 4" key="1">
    <citation type="submission" date="2016-04" db="EMBL/GenBank/DDBJ databases">
        <authorList>
            <person name="Evans L.H."/>
            <person name="Alamgir A."/>
            <person name="Owens N."/>
            <person name="Weber N.D."/>
            <person name="Virtaneva K."/>
            <person name="Barbian K."/>
            <person name="Babar A."/>
            <person name="Rosenke K."/>
        </authorList>
    </citation>
    <scope>NUCLEOTIDE SEQUENCE [LARGE SCALE GENOMIC DNA]</scope>
    <source>
        <strain evidence="2 4">JL2886</strain>
    </source>
</reference>
<dbReference type="Proteomes" id="UP001218364">
    <property type="component" value="Unassembled WGS sequence"/>
</dbReference>
<dbReference type="PROSITE" id="PS51009">
    <property type="entry name" value="CYTCII"/>
    <property type="match status" value="1"/>
</dbReference>
<reference evidence="3 5" key="2">
    <citation type="submission" date="2023-02" db="EMBL/GenBank/DDBJ databases">
        <title>Population genomics of bacteria associated with diatom.</title>
        <authorList>
            <person name="Xie J."/>
            <person name="Wang H."/>
        </authorList>
    </citation>
    <scope>NUCLEOTIDE SEQUENCE [LARGE SCALE GENOMIC DNA]</scope>
    <source>
        <strain evidence="3 5">PT47_8</strain>
    </source>
</reference>
<evidence type="ECO:0000256" key="1">
    <source>
        <dbReference type="SAM" id="SignalP"/>
    </source>
</evidence>
<dbReference type="SUPFAM" id="SSF47175">
    <property type="entry name" value="Cytochromes"/>
    <property type="match status" value="1"/>
</dbReference>
<feature type="chain" id="PRO_5008517963" evidence="1">
    <location>
        <begin position="19"/>
        <end position="201"/>
    </location>
</feature>
<dbReference type="AlphaFoldDB" id="A0A1B0ZPC8"/>
<dbReference type="Proteomes" id="UP000092565">
    <property type="component" value="Chromosome"/>
</dbReference>
<dbReference type="InterPro" id="IPR010980">
    <property type="entry name" value="Cyt_c/b562"/>
</dbReference>
<dbReference type="EMBL" id="JARCJK010000013">
    <property type="protein sequence ID" value="MDE4167778.1"/>
    <property type="molecule type" value="Genomic_DNA"/>
</dbReference>
<protein>
    <submittedName>
        <fullName evidence="2 3">Cytochrome c</fullName>
    </submittedName>
</protein>
<proteinExistence type="predicted"/>
<dbReference type="Pfam" id="PF01322">
    <property type="entry name" value="Cytochrom_C_2"/>
    <property type="match status" value="1"/>
</dbReference>
<dbReference type="OrthoDB" id="8115790at2"/>
<dbReference type="GO" id="GO:0020037">
    <property type="term" value="F:heme binding"/>
    <property type="evidence" value="ECO:0007669"/>
    <property type="project" value="InterPro"/>
</dbReference>